<keyword evidence="1" id="KW-0812">Transmembrane</keyword>
<dbReference type="GeneID" id="98064785"/>
<name>A0AAX0WWS0_9GAMM</name>
<evidence type="ECO:0000313" key="2">
    <source>
        <dbReference type="EMBL" id="PNL62802.1"/>
    </source>
</evidence>
<dbReference type="Proteomes" id="UP000192511">
    <property type="component" value="Unassembled WGS sequence"/>
</dbReference>
<feature type="transmembrane region" description="Helical" evidence="1">
    <location>
        <begin position="139"/>
        <end position="163"/>
    </location>
</feature>
<reference evidence="2" key="1">
    <citation type="submission" date="2017-12" db="EMBL/GenBank/DDBJ databases">
        <title>FDA dAtabase for Regulatory Grade micrObial Sequences (FDA-ARGOS): Supporting development and validation of Infectious Disease Dx tests.</title>
        <authorList>
            <person name="Kerrigan L."/>
            <person name="Tallon L.J."/>
            <person name="Sadzewicz L."/>
            <person name="Sengamalay N."/>
            <person name="Ott S."/>
            <person name="Godinez A."/>
            <person name="Nagaraj S."/>
            <person name="Vavikolanu K."/>
            <person name="Vyas G."/>
            <person name="Nadendla S."/>
            <person name="Aluvathingal J."/>
            <person name="Sichtig H."/>
        </authorList>
    </citation>
    <scope>NUCLEOTIDE SEQUENCE [LARGE SCALE GENOMIC DNA]</scope>
    <source>
        <strain evidence="2">FDAARGOS_200</strain>
    </source>
</reference>
<evidence type="ECO:0000256" key="1">
    <source>
        <dbReference type="SAM" id="Phobius"/>
    </source>
</evidence>
<comment type="caution">
    <text evidence="2">The sequence shown here is derived from an EMBL/GenBank/DDBJ whole genome shotgun (WGS) entry which is preliminary data.</text>
</comment>
<accession>A0AAX0WWS0</accession>
<keyword evidence="1" id="KW-1133">Transmembrane helix</keyword>
<keyword evidence="1" id="KW-0472">Membrane</keyword>
<evidence type="ECO:0000313" key="3">
    <source>
        <dbReference type="Proteomes" id="UP000192511"/>
    </source>
</evidence>
<sequence>MTFEQKFILKCLDSMEQILSDEEELKEAIRNFTENKSDNPRYQFNSKIADSSQWSEQDKLYLSASVFEAIARASLSFYSESEERAHEINIANTAFLKRYLPAMTAKTDPNMRIDSVKEKIVRMKTDLQEKMNRTENPHIFFTPVTAGLAVLTVAATTAALFAYKA</sequence>
<dbReference type="AlphaFoldDB" id="A0AAX0WWS0"/>
<organism evidence="2 3">
    <name type="scientific">Legionella anisa</name>
    <dbReference type="NCBI Taxonomy" id="28082"/>
    <lineage>
        <taxon>Bacteria</taxon>
        <taxon>Pseudomonadati</taxon>
        <taxon>Pseudomonadota</taxon>
        <taxon>Gammaproteobacteria</taxon>
        <taxon>Legionellales</taxon>
        <taxon>Legionellaceae</taxon>
        <taxon>Legionella</taxon>
    </lineage>
</organism>
<dbReference type="RefSeq" id="WP_019234733.1">
    <property type="nucleotide sequence ID" value="NZ_CAAAHR010000120.1"/>
</dbReference>
<protein>
    <recommendedName>
        <fullName evidence="4">Type IV secretion protein Dot</fullName>
    </recommendedName>
</protein>
<proteinExistence type="predicted"/>
<gene>
    <name evidence="2" type="ORF">A6J39_017195</name>
</gene>
<keyword evidence="3" id="KW-1185">Reference proteome</keyword>
<dbReference type="CDD" id="cd21821">
    <property type="entry name" value="MavE"/>
    <property type="match status" value="1"/>
</dbReference>
<dbReference type="EMBL" id="NBTX02000004">
    <property type="protein sequence ID" value="PNL62802.1"/>
    <property type="molecule type" value="Genomic_DNA"/>
</dbReference>
<evidence type="ECO:0008006" key="4">
    <source>
        <dbReference type="Google" id="ProtNLM"/>
    </source>
</evidence>